<dbReference type="KEGG" id="vg:4960859"/>
<reference evidence="1 2" key="1">
    <citation type="journal article" date="2007" name="J. Virol.">
        <title>The genome of Gryllus bimaculatus nudivirus indicates an ancient diversification of baculovirus-related nonoccluded nudiviruses of insects.</title>
        <authorList>
            <person name="Wang Y."/>
            <person name="Kleespies R.G."/>
            <person name="Huger A.M."/>
            <person name="Jehle J.A."/>
        </authorList>
    </citation>
    <scope>NUCLEOTIDE SEQUENCE [LARGE SCALE GENOMIC DNA]</scope>
</reference>
<sequence length="123" mass="14453">MPGLLSEYQNAQCSCAEHYLENMHNFNTNCSYPMCLFQLCLTLKNTTANYNDTFLEVWKRVANLIFTVASLIESQPLCVPILYADLDPIHQRFIQENPFSYSMILIEHLRRTMPNVYRLRLQI</sequence>
<dbReference type="Proteomes" id="UP000203733">
    <property type="component" value="Segment"/>
</dbReference>
<organism evidence="1 2">
    <name type="scientific">Gryllus bimaculatus nudivirus</name>
    <dbReference type="NCBI Taxonomy" id="432587"/>
    <lineage>
        <taxon>Viruses</taxon>
        <taxon>Viruses incertae sedis</taxon>
        <taxon>Naldaviricetes</taxon>
        <taxon>Lefavirales</taxon>
        <taxon>Nudiviridae</taxon>
        <taxon>Alphanudivirus</taxon>
        <taxon>Alphanudivirus grybimaculati</taxon>
    </lineage>
</organism>
<protein>
    <submittedName>
        <fullName evidence="1">Uncharacterized protein</fullName>
    </submittedName>
</protein>
<dbReference type="EMBL" id="EF203088">
    <property type="protein sequence ID" value="ABO45359.1"/>
    <property type="molecule type" value="Genomic_DNA"/>
</dbReference>
<proteinExistence type="predicted"/>
<name>A4L1Y9_9VIRU</name>
<accession>A4L1Y9</accession>
<dbReference type="GeneID" id="4960859"/>
<evidence type="ECO:0000313" key="1">
    <source>
        <dbReference type="EMBL" id="ABO45359.1"/>
    </source>
</evidence>
<dbReference type="RefSeq" id="YP_001111293.1">
    <property type="nucleotide sequence ID" value="NC_009240.1"/>
</dbReference>
<keyword evidence="2" id="KW-1185">Reference proteome</keyword>
<evidence type="ECO:0000313" key="2">
    <source>
        <dbReference type="Proteomes" id="UP000203733"/>
    </source>
</evidence>